<dbReference type="Gene3D" id="3.30.2310.20">
    <property type="entry name" value="RelE-like"/>
    <property type="match status" value="1"/>
</dbReference>
<dbReference type="InterPro" id="IPR007712">
    <property type="entry name" value="RelE/ParE_toxin"/>
</dbReference>
<evidence type="ECO:0000256" key="2">
    <source>
        <dbReference type="ARBA" id="ARBA00022649"/>
    </source>
</evidence>
<dbReference type="InterPro" id="IPR035093">
    <property type="entry name" value="RelE/ParE_toxin_dom_sf"/>
</dbReference>
<dbReference type="InterPro" id="IPR051803">
    <property type="entry name" value="TA_system_RelE-like_toxin"/>
</dbReference>
<dbReference type="AlphaFoldDB" id="A0A5C1QA54"/>
<dbReference type="EMBL" id="CP035807">
    <property type="protein sequence ID" value="QEN04357.1"/>
    <property type="molecule type" value="Genomic_DNA"/>
</dbReference>
<reference evidence="3 4" key="1">
    <citation type="submission" date="2019-02" db="EMBL/GenBank/DDBJ databases">
        <authorList>
            <person name="Fomenkov A."/>
            <person name="Dubinina G."/>
            <person name="Grabovich M."/>
            <person name="Vincze T."/>
            <person name="Roberts R.J."/>
        </authorList>
    </citation>
    <scope>NUCLEOTIDE SEQUENCE [LARGE SCALE GENOMIC DNA]</scope>
    <source>
        <strain evidence="3 4">P</strain>
    </source>
</reference>
<comment type="similarity">
    <text evidence="1">Belongs to the RelE toxin family.</text>
</comment>
<reference evidence="3 4" key="2">
    <citation type="submission" date="2019-09" db="EMBL/GenBank/DDBJ databases">
        <title>Complete Genome Sequence and Methylome Analysis of free living Spirochaetas.</title>
        <authorList>
            <person name="Leshcheva N."/>
            <person name="Mikheeva N."/>
        </authorList>
    </citation>
    <scope>NUCLEOTIDE SEQUENCE [LARGE SCALE GENOMIC DNA]</scope>
    <source>
        <strain evidence="3 4">P</strain>
    </source>
</reference>
<dbReference type="Pfam" id="PF05016">
    <property type="entry name" value="ParE_toxin"/>
    <property type="match status" value="1"/>
</dbReference>
<sequence>MVAWTDKAKSSLRNIFNYIKEDSPFYAKEVKKKFIFESKKLSDFLKLGRIVPEVEDDNIRELFIYSYRMIYQIVDNNVFILTIIHSIQEFSNL</sequence>
<accession>A0A5C1QA54</accession>
<dbReference type="OrthoDB" id="5574284at2"/>
<dbReference type="KEGG" id="sper:EW093_06465"/>
<protein>
    <submittedName>
        <fullName evidence="3">Type II toxin-antitoxin system RelE/ParE family toxin</fullName>
    </submittedName>
</protein>
<gene>
    <name evidence="3" type="ORF">EW093_06465</name>
</gene>
<keyword evidence="4" id="KW-1185">Reference proteome</keyword>
<evidence type="ECO:0000313" key="4">
    <source>
        <dbReference type="Proteomes" id="UP000323824"/>
    </source>
</evidence>
<evidence type="ECO:0000313" key="3">
    <source>
        <dbReference type="EMBL" id="QEN04357.1"/>
    </source>
</evidence>
<dbReference type="Proteomes" id="UP000323824">
    <property type="component" value="Chromosome"/>
</dbReference>
<dbReference type="PANTHER" id="PTHR33755:SF5">
    <property type="entry name" value="TYPE II TOXIN-ANTITOXIN SYSTEM RELE_PARE FAMILY TOXIN"/>
    <property type="match status" value="1"/>
</dbReference>
<dbReference type="PANTHER" id="PTHR33755">
    <property type="entry name" value="TOXIN PARE1-RELATED"/>
    <property type="match status" value="1"/>
</dbReference>
<keyword evidence="2" id="KW-1277">Toxin-antitoxin system</keyword>
<name>A0A5C1QA54_9SPIO</name>
<organism evidence="3 4">
    <name type="scientific">Thiospirochaeta perfilievii</name>
    <dbReference type="NCBI Taxonomy" id="252967"/>
    <lineage>
        <taxon>Bacteria</taxon>
        <taxon>Pseudomonadati</taxon>
        <taxon>Spirochaetota</taxon>
        <taxon>Spirochaetia</taxon>
        <taxon>Spirochaetales</taxon>
        <taxon>Spirochaetaceae</taxon>
        <taxon>Thiospirochaeta</taxon>
    </lineage>
</organism>
<evidence type="ECO:0000256" key="1">
    <source>
        <dbReference type="ARBA" id="ARBA00006226"/>
    </source>
</evidence>
<proteinExistence type="inferred from homology"/>
<dbReference type="RefSeq" id="WP_149567604.1">
    <property type="nucleotide sequence ID" value="NZ_CP035807.1"/>
</dbReference>